<dbReference type="Pfam" id="PF12937">
    <property type="entry name" value="F-box-like"/>
    <property type="match status" value="1"/>
</dbReference>
<evidence type="ECO:0000313" key="4">
    <source>
        <dbReference type="Proteomes" id="UP001215598"/>
    </source>
</evidence>
<dbReference type="Proteomes" id="UP001215598">
    <property type="component" value="Unassembled WGS sequence"/>
</dbReference>
<dbReference type="InterPro" id="IPR001810">
    <property type="entry name" value="F-box_dom"/>
</dbReference>
<name>A0AAD7MBJ6_9AGAR</name>
<organism evidence="3 4">
    <name type="scientific">Mycena metata</name>
    <dbReference type="NCBI Taxonomy" id="1033252"/>
    <lineage>
        <taxon>Eukaryota</taxon>
        <taxon>Fungi</taxon>
        <taxon>Dikarya</taxon>
        <taxon>Basidiomycota</taxon>
        <taxon>Agaricomycotina</taxon>
        <taxon>Agaricomycetes</taxon>
        <taxon>Agaricomycetidae</taxon>
        <taxon>Agaricales</taxon>
        <taxon>Marasmiineae</taxon>
        <taxon>Mycenaceae</taxon>
        <taxon>Mycena</taxon>
    </lineage>
</organism>
<dbReference type="EMBL" id="JARKIB010000420">
    <property type="protein sequence ID" value="KAJ7709336.1"/>
    <property type="molecule type" value="Genomic_DNA"/>
</dbReference>
<dbReference type="Gene3D" id="1.20.1280.50">
    <property type="match status" value="1"/>
</dbReference>
<proteinExistence type="predicted"/>
<evidence type="ECO:0000256" key="1">
    <source>
        <dbReference type="SAM" id="Coils"/>
    </source>
</evidence>
<sequence>MADPHAARERAVDRERIADLAARIIDLEGSLRALRAEKKLLEAEQETLQHRLDAYAYPVLTLPPEIVSEIFVRFLPVYPKRALQQGLLSPITLGQVCRLWRQIAFSTPKLWRTFKLVLFVKASEQSYQADHVRMEAALRRSGSCPLSVEVFYSRPEMTPLFETLMAHRARWQHLKLFARIHNFAAINGPFPLLRSLTTSVWIPTTEDARRRSTAFRACPLLHVFDFLIVDCAFVISSC</sequence>
<feature type="coiled-coil region" evidence="1">
    <location>
        <begin position="17"/>
        <end position="51"/>
    </location>
</feature>
<evidence type="ECO:0000313" key="3">
    <source>
        <dbReference type="EMBL" id="KAJ7709336.1"/>
    </source>
</evidence>
<comment type="caution">
    <text evidence="3">The sequence shown here is derived from an EMBL/GenBank/DDBJ whole genome shotgun (WGS) entry which is preliminary data.</text>
</comment>
<evidence type="ECO:0000259" key="2">
    <source>
        <dbReference type="Pfam" id="PF12937"/>
    </source>
</evidence>
<feature type="domain" description="F-box" evidence="2">
    <location>
        <begin position="60"/>
        <end position="114"/>
    </location>
</feature>
<keyword evidence="1" id="KW-0175">Coiled coil</keyword>
<gene>
    <name evidence="3" type="ORF">B0H16DRAFT_1344498</name>
</gene>
<keyword evidence="4" id="KW-1185">Reference proteome</keyword>
<dbReference type="InterPro" id="IPR036047">
    <property type="entry name" value="F-box-like_dom_sf"/>
</dbReference>
<protein>
    <recommendedName>
        <fullName evidence="2">F-box domain-containing protein</fullName>
    </recommendedName>
</protein>
<accession>A0AAD7MBJ6</accession>
<reference evidence="3" key="1">
    <citation type="submission" date="2023-03" db="EMBL/GenBank/DDBJ databases">
        <title>Massive genome expansion in bonnet fungi (Mycena s.s.) driven by repeated elements and novel gene families across ecological guilds.</title>
        <authorList>
            <consortium name="Lawrence Berkeley National Laboratory"/>
            <person name="Harder C.B."/>
            <person name="Miyauchi S."/>
            <person name="Viragh M."/>
            <person name="Kuo A."/>
            <person name="Thoen E."/>
            <person name="Andreopoulos B."/>
            <person name="Lu D."/>
            <person name="Skrede I."/>
            <person name="Drula E."/>
            <person name="Henrissat B."/>
            <person name="Morin E."/>
            <person name="Kohler A."/>
            <person name="Barry K."/>
            <person name="LaButti K."/>
            <person name="Morin E."/>
            <person name="Salamov A."/>
            <person name="Lipzen A."/>
            <person name="Mereny Z."/>
            <person name="Hegedus B."/>
            <person name="Baldrian P."/>
            <person name="Stursova M."/>
            <person name="Weitz H."/>
            <person name="Taylor A."/>
            <person name="Grigoriev I.V."/>
            <person name="Nagy L.G."/>
            <person name="Martin F."/>
            <person name="Kauserud H."/>
        </authorList>
    </citation>
    <scope>NUCLEOTIDE SEQUENCE</scope>
    <source>
        <strain evidence="3">CBHHK182m</strain>
    </source>
</reference>
<dbReference type="AlphaFoldDB" id="A0AAD7MBJ6"/>
<dbReference type="SUPFAM" id="SSF81383">
    <property type="entry name" value="F-box domain"/>
    <property type="match status" value="1"/>
</dbReference>